<dbReference type="GO" id="GO:0008017">
    <property type="term" value="F:microtubule binding"/>
    <property type="evidence" value="ECO:0007669"/>
    <property type="project" value="InterPro"/>
</dbReference>
<sequence>MDGQSEKTMRTLPDTLSSLKEFNKYLIPSWVESVSHIIKELTPTKPQKVMEDKAQDIFECDDKEPDTKIAKIQDEMVSLSAQLKEITLQKRESLNNYLDLKGSIRVFCRIRPFNHEQSYSSRTMFTLDESNIFLRVSETKRKQYKFDKVFDPSSTQGDVFSEVEPLIKSAIDGYNVCIFAYGQTGSGKTYTMEGKPTNLGVIPRGIQVLFDRASESNNRFLFTFSMLEIYMGNLRDLLVPGSKTNGFKNVPSLAIKTDPDGGIEIENLVAVTVNNFQEVKRLYGVGTRLRSTASTMANSTSSRSHCLIRISMTSFDAPERKKARNKLWMIDLGGSERLVKTKATGKRLKEGKAINLSLSALGDVIDALQTKKTHVPYRNSKLTQVLRDSLGCESKTLMLVHIRPNENDLCETVCTLGFATRVRSIRLESEESPDVKARKEQFLMELGQKVNDLEQECDNIKRKVKKLEDTMEQLKGPQLAVSTNFVISPPSTEELKINMSKNVRSLKNHREVSSGLPRFMRPTAASQHRIGLNNNVPSINRLKPPVPPKRRPSSVYAESIRLPVNADTWQSECSSECSISMTSDINWTPSIQDGTEYSQDASEYEIKQVIFSEYEKPSQGPVISFKEWQLAESENMQNKTEERGIIDIDNWIHQQILESTVTCQSKMGLNVPKVTGDETSNIRSPIKIEGAKGCNKALDEENDLALHPPPLNAKDIKQANAVNHFSGAELRSPPSREHCSNNETNKHTNESFAYHGRSRRSLQEKLDDCMLRQPDKEADLSARAEIRSQEEEHHIGKLKKFFQALQIAWVGVGLGLGTASLGLEDDFFHSLML</sequence>
<dbReference type="InterPro" id="IPR027417">
    <property type="entry name" value="P-loop_NTPase"/>
</dbReference>
<dbReference type="PROSITE" id="PS50067">
    <property type="entry name" value="KINESIN_MOTOR_2"/>
    <property type="match status" value="1"/>
</dbReference>
<feature type="domain" description="Kinesin motor" evidence="10">
    <location>
        <begin position="103"/>
        <end position="425"/>
    </location>
</feature>
<comment type="caution">
    <text evidence="11">The sequence shown here is derived from an EMBL/GenBank/DDBJ whole genome shotgun (WGS) entry which is preliminary data.</text>
</comment>
<evidence type="ECO:0000256" key="7">
    <source>
        <dbReference type="PROSITE-ProRule" id="PRU00283"/>
    </source>
</evidence>
<dbReference type="PANTHER" id="PTHR47972">
    <property type="entry name" value="KINESIN-LIKE PROTEIN KLP-3"/>
    <property type="match status" value="1"/>
</dbReference>
<dbReference type="Pfam" id="PF00225">
    <property type="entry name" value="Kinesin"/>
    <property type="match status" value="1"/>
</dbReference>
<dbReference type="FunFam" id="3.40.850.10:FF:000074">
    <property type="entry name" value="p-loop containing nucleoside triphosphate hydrolase superfamily protein"/>
    <property type="match status" value="1"/>
</dbReference>
<dbReference type="GO" id="GO:0005524">
    <property type="term" value="F:ATP binding"/>
    <property type="evidence" value="ECO:0007669"/>
    <property type="project" value="UniProtKB-UniRule"/>
</dbReference>
<keyword evidence="3 7" id="KW-0547">Nucleotide-binding</keyword>
<accession>A0AAD8WJE6</accession>
<dbReference type="InterPro" id="IPR036961">
    <property type="entry name" value="Kinesin_motor_dom_sf"/>
</dbReference>
<feature type="binding site" evidence="7">
    <location>
        <begin position="182"/>
        <end position="189"/>
    </location>
    <ligand>
        <name>ATP</name>
        <dbReference type="ChEBI" id="CHEBI:30616"/>
    </ligand>
</feature>
<keyword evidence="2" id="KW-0493">Microtubule</keyword>
<evidence type="ECO:0000256" key="8">
    <source>
        <dbReference type="SAM" id="Coils"/>
    </source>
</evidence>
<evidence type="ECO:0000256" key="2">
    <source>
        <dbReference type="ARBA" id="ARBA00022701"/>
    </source>
</evidence>
<evidence type="ECO:0000313" key="12">
    <source>
        <dbReference type="Proteomes" id="UP001231189"/>
    </source>
</evidence>
<dbReference type="InterPro" id="IPR027640">
    <property type="entry name" value="Kinesin-like_fam"/>
</dbReference>
<dbReference type="GO" id="GO:0003777">
    <property type="term" value="F:microtubule motor activity"/>
    <property type="evidence" value="ECO:0007669"/>
    <property type="project" value="InterPro"/>
</dbReference>
<dbReference type="GO" id="GO:0007018">
    <property type="term" value="P:microtubule-based movement"/>
    <property type="evidence" value="ECO:0007669"/>
    <property type="project" value="InterPro"/>
</dbReference>
<feature type="region of interest" description="Disordered" evidence="9">
    <location>
        <begin position="728"/>
        <end position="757"/>
    </location>
</feature>
<dbReference type="SMART" id="SM00129">
    <property type="entry name" value="KISc"/>
    <property type="match status" value="1"/>
</dbReference>
<gene>
    <name evidence="11" type="ORF">QYE76_052325</name>
</gene>
<dbReference type="GO" id="GO:0005874">
    <property type="term" value="C:microtubule"/>
    <property type="evidence" value="ECO:0007669"/>
    <property type="project" value="UniProtKB-KW"/>
</dbReference>
<organism evidence="11 12">
    <name type="scientific">Lolium multiflorum</name>
    <name type="common">Italian ryegrass</name>
    <name type="synonym">Lolium perenne subsp. multiflorum</name>
    <dbReference type="NCBI Taxonomy" id="4521"/>
    <lineage>
        <taxon>Eukaryota</taxon>
        <taxon>Viridiplantae</taxon>
        <taxon>Streptophyta</taxon>
        <taxon>Embryophyta</taxon>
        <taxon>Tracheophyta</taxon>
        <taxon>Spermatophyta</taxon>
        <taxon>Magnoliopsida</taxon>
        <taxon>Liliopsida</taxon>
        <taxon>Poales</taxon>
        <taxon>Poaceae</taxon>
        <taxon>BOP clade</taxon>
        <taxon>Pooideae</taxon>
        <taxon>Poodae</taxon>
        <taxon>Poeae</taxon>
        <taxon>Poeae Chloroplast Group 2 (Poeae type)</taxon>
        <taxon>Loliodinae</taxon>
        <taxon>Loliinae</taxon>
        <taxon>Lolium</taxon>
    </lineage>
</organism>
<comment type="similarity">
    <text evidence="1">Belongs to the TRAFAC class myosin-kinesin ATPase superfamily. Kinesin family. KIN-14 subfamily.</text>
</comment>
<protein>
    <recommendedName>
        <fullName evidence="10">Kinesin motor domain-containing protein</fullName>
    </recommendedName>
</protein>
<evidence type="ECO:0000256" key="3">
    <source>
        <dbReference type="ARBA" id="ARBA00022741"/>
    </source>
</evidence>
<evidence type="ECO:0000259" key="10">
    <source>
        <dbReference type="PROSITE" id="PS50067"/>
    </source>
</evidence>
<dbReference type="InterPro" id="IPR001752">
    <property type="entry name" value="Kinesin_motor_dom"/>
</dbReference>
<reference evidence="11" key="1">
    <citation type="submission" date="2023-07" db="EMBL/GenBank/DDBJ databases">
        <title>A chromosome-level genome assembly of Lolium multiflorum.</title>
        <authorList>
            <person name="Chen Y."/>
            <person name="Copetti D."/>
            <person name="Kolliker R."/>
            <person name="Studer B."/>
        </authorList>
    </citation>
    <scope>NUCLEOTIDE SEQUENCE</scope>
    <source>
        <strain evidence="11">02402/16</strain>
        <tissue evidence="11">Leaf</tissue>
    </source>
</reference>
<dbReference type="Gene3D" id="3.40.850.10">
    <property type="entry name" value="Kinesin motor domain"/>
    <property type="match status" value="1"/>
</dbReference>
<keyword evidence="12" id="KW-1185">Reference proteome</keyword>
<keyword evidence="5 8" id="KW-0175">Coiled coil</keyword>
<keyword evidence="4 7" id="KW-0067">ATP-binding</keyword>
<evidence type="ECO:0000313" key="11">
    <source>
        <dbReference type="EMBL" id="KAK1664166.1"/>
    </source>
</evidence>
<feature type="region of interest" description="Disordered" evidence="9">
    <location>
        <begin position="534"/>
        <end position="554"/>
    </location>
</feature>
<dbReference type="PANTHER" id="PTHR47972:SF23">
    <property type="entry name" value="KINESIN MOTOR DOMAIN-CONTAINING PROTEIN"/>
    <property type="match status" value="1"/>
</dbReference>
<evidence type="ECO:0000256" key="6">
    <source>
        <dbReference type="ARBA" id="ARBA00023175"/>
    </source>
</evidence>
<evidence type="ECO:0000256" key="9">
    <source>
        <dbReference type="SAM" id="MobiDB-lite"/>
    </source>
</evidence>
<feature type="coiled-coil region" evidence="8">
    <location>
        <begin position="436"/>
        <end position="470"/>
    </location>
</feature>
<dbReference type="SUPFAM" id="SSF52540">
    <property type="entry name" value="P-loop containing nucleoside triphosphate hydrolases"/>
    <property type="match status" value="1"/>
</dbReference>
<dbReference type="AlphaFoldDB" id="A0AAD8WJE6"/>
<evidence type="ECO:0000256" key="1">
    <source>
        <dbReference type="ARBA" id="ARBA00010899"/>
    </source>
</evidence>
<proteinExistence type="inferred from homology"/>
<dbReference type="Proteomes" id="UP001231189">
    <property type="component" value="Unassembled WGS sequence"/>
</dbReference>
<dbReference type="EMBL" id="JAUUTY010000003">
    <property type="protein sequence ID" value="KAK1664166.1"/>
    <property type="molecule type" value="Genomic_DNA"/>
</dbReference>
<evidence type="ECO:0000256" key="4">
    <source>
        <dbReference type="ARBA" id="ARBA00022840"/>
    </source>
</evidence>
<dbReference type="PRINTS" id="PR00380">
    <property type="entry name" value="KINESINHEAVY"/>
</dbReference>
<keyword evidence="6 7" id="KW-0505">Motor protein</keyword>
<feature type="compositionally biased region" description="Basic and acidic residues" evidence="9">
    <location>
        <begin position="734"/>
        <end position="749"/>
    </location>
</feature>
<evidence type="ECO:0000256" key="5">
    <source>
        <dbReference type="ARBA" id="ARBA00023054"/>
    </source>
</evidence>
<name>A0AAD8WJE6_LOLMU</name>